<dbReference type="OrthoDB" id="9802444at2"/>
<evidence type="ECO:0000313" key="4">
    <source>
        <dbReference type="Proteomes" id="UP000184130"/>
    </source>
</evidence>
<organism evidence="3 4">
    <name type="scientific">Xylanibacter ruminicola</name>
    <name type="common">Prevotella ruminicola</name>
    <dbReference type="NCBI Taxonomy" id="839"/>
    <lineage>
        <taxon>Bacteria</taxon>
        <taxon>Pseudomonadati</taxon>
        <taxon>Bacteroidota</taxon>
        <taxon>Bacteroidia</taxon>
        <taxon>Bacteroidales</taxon>
        <taxon>Prevotellaceae</taxon>
        <taxon>Xylanibacter</taxon>
    </lineage>
</organism>
<name>A0A1M6SX15_XYLRU</name>
<feature type="domain" description="DUF5060" evidence="2">
    <location>
        <begin position="34"/>
        <end position="104"/>
    </location>
</feature>
<dbReference type="PROSITE" id="PS50194">
    <property type="entry name" value="FILAMIN_REPEAT"/>
    <property type="match status" value="1"/>
</dbReference>
<dbReference type="Proteomes" id="UP000184130">
    <property type="component" value="Unassembled WGS sequence"/>
</dbReference>
<dbReference type="Pfam" id="PF16586">
    <property type="entry name" value="DUF5060"/>
    <property type="match status" value="1"/>
</dbReference>
<evidence type="ECO:0000259" key="1">
    <source>
        <dbReference type="Pfam" id="PF13204"/>
    </source>
</evidence>
<proteinExistence type="predicted"/>
<dbReference type="EMBL" id="FRBD01000004">
    <property type="protein sequence ID" value="SHK49261.1"/>
    <property type="molecule type" value="Genomic_DNA"/>
</dbReference>
<dbReference type="Gene3D" id="3.20.20.80">
    <property type="entry name" value="Glycosidases"/>
    <property type="match status" value="1"/>
</dbReference>
<gene>
    <name evidence="3" type="ORF">SAMN05216463_10491</name>
</gene>
<dbReference type="SUPFAM" id="SSF51445">
    <property type="entry name" value="(Trans)glycosidases"/>
    <property type="match status" value="1"/>
</dbReference>
<dbReference type="InterPro" id="IPR013783">
    <property type="entry name" value="Ig-like_fold"/>
</dbReference>
<evidence type="ECO:0000313" key="3">
    <source>
        <dbReference type="EMBL" id="SHK49261.1"/>
    </source>
</evidence>
<dbReference type="InterPro" id="IPR017868">
    <property type="entry name" value="Filamin/ABP280_repeat-like"/>
</dbReference>
<feature type="domain" description="Apiosidase-like catalytic" evidence="1">
    <location>
        <begin position="216"/>
        <end position="417"/>
    </location>
</feature>
<dbReference type="GO" id="GO:0000272">
    <property type="term" value="P:polysaccharide catabolic process"/>
    <property type="evidence" value="ECO:0007669"/>
    <property type="project" value="InterPro"/>
</dbReference>
<dbReference type="RefSeq" id="WP_081373081.1">
    <property type="nucleotide sequence ID" value="NZ_FRBD01000004.1"/>
</dbReference>
<accession>A0A1M6SX15</accession>
<protein>
    <recommendedName>
        <fullName evidence="5">DUF5060 domain-containing protein</fullName>
    </recommendedName>
</protein>
<dbReference type="AlphaFoldDB" id="A0A1M6SX15"/>
<sequence>MMRYILLLTVCLLTFLTTDAQIIKVNPQSMSCALYERMDIDVELKGEWANPYRQEEARLDMIVTAPNGKNSVVPAFFVEGESGKTSHWAVRYTPQAAGQHTYIMRYTQPGMESVSQSYKLNVKESNGHGILHIADNWSLRYDDGTPFRGIGENLCWESRANDDSKYFKKLHEQHDRFNYPAMLPKFAENGGNFARIWMCSWNFPIDRKDHFNNIRYEVCDGYINPSAVKRMDETIELCEKLGIKIMLCIGAGEAHTNSEFFVSEKAMAAHRNRLRYIVARWGYSEAIAMWEFFNEIDNIQYRDSKHPIPAKDIVDWHAQMARYIKSIDAFKHIVTTSISHRDLEGLNSITDMDINQKHIYNQTSVIPTTIKDYTQKFGKPYIIGEFGYEWDWSKNFDDFADGMDVDFRRGLWYGLFSPTPVTPMSWWWEYFDNRNMQRFFRAPALVNKEMIESGKGRFVPCEVCADNGQAFAVKCGTKTYVYLFNDSKRAMKKVQVEACGTLRELNIEKAVWGKGRKFEGTISTYVKPYAEKVFVIE</sequence>
<dbReference type="Gene3D" id="2.60.40.10">
    <property type="entry name" value="Immunoglobulins"/>
    <property type="match status" value="1"/>
</dbReference>
<reference evidence="3 4" key="1">
    <citation type="submission" date="2016-11" db="EMBL/GenBank/DDBJ databases">
        <authorList>
            <person name="Jaros S."/>
            <person name="Januszkiewicz K."/>
            <person name="Wedrychowicz H."/>
        </authorList>
    </citation>
    <scope>NUCLEOTIDE SEQUENCE [LARGE SCALE GENOMIC DNA]</scope>
    <source>
        <strain evidence="3 4">KHT3</strain>
    </source>
</reference>
<evidence type="ECO:0000259" key="2">
    <source>
        <dbReference type="Pfam" id="PF16586"/>
    </source>
</evidence>
<dbReference type="InterPro" id="IPR025277">
    <property type="entry name" value="Apiosidase-like_cat_dom"/>
</dbReference>
<evidence type="ECO:0008006" key="5">
    <source>
        <dbReference type="Google" id="ProtNLM"/>
    </source>
</evidence>
<dbReference type="GO" id="GO:0004553">
    <property type="term" value="F:hydrolase activity, hydrolyzing O-glycosyl compounds"/>
    <property type="evidence" value="ECO:0007669"/>
    <property type="project" value="InterPro"/>
</dbReference>
<dbReference type="InterPro" id="IPR017853">
    <property type="entry name" value="GH"/>
</dbReference>
<dbReference type="Pfam" id="PF13204">
    <property type="entry name" value="Apiosidase"/>
    <property type="match status" value="1"/>
</dbReference>
<dbReference type="InterPro" id="IPR032260">
    <property type="entry name" value="DUF5060"/>
</dbReference>